<feature type="transmembrane region" description="Helical" evidence="1">
    <location>
        <begin position="52"/>
        <end position="84"/>
    </location>
</feature>
<dbReference type="InterPro" id="IPR056066">
    <property type="entry name" value="DUF7649"/>
</dbReference>
<dbReference type="STRING" id="1123307.GCA_000380065_00419"/>
<feature type="transmembrane region" description="Helical" evidence="1">
    <location>
        <begin position="6"/>
        <end position="23"/>
    </location>
</feature>
<sequence>MWKIKFFLLVEAILGVLALVTMLADDLSRVLILLILFLLLLYYYRGEQRNNFLLVAAFALFFFVTMFNPFVIAGIVFAVVYGFFLFSPYLQREREATVLHFKEMASPAEKNRWWGDIHHFSQDRCQFDDINLVHLSGRDTIHLEEVVLTNHDNVILLRKLFGDTKIIVPVDVAVSLQVNSLYGQVNFFEEESVFLRNEYLTKKSWDYERANKSVKIVVSGLIGNIEVVRA</sequence>
<dbReference type="GO" id="GO:0016020">
    <property type="term" value="C:membrane"/>
    <property type="evidence" value="ECO:0007669"/>
    <property type="project" value="InterPro"/>
</dbReference>
<dbReference type="RefSeq" id="WP_018371105.1">
    <property type="nucleotide sequence ID" value="NZ_UHFR01000005.1"/>
</dbReference>
<feature type="transmembrane region" description="Helical" evidence="1">
    <location>
        <begin position="30"/>
        <end position="46"/>
    </location>
</feature>
<dbReference type="InterPro" id="IPR016975">
    <property type="entry name" value="Cell_wall_LiaF"/>
</dbReference>
<protein>
    <submittedName>
        <fullName evidence="4">Transporter</fullName>
    </submittedName>
</protein>
<dbReference type="PIRSF" id="PIRSF031509">
    <property type="entry name" value="Cell_wall_LiaF/YvqF"/>
    <property type="match status" value="1"/>
</dbReference>
<keyword evidence="1" id="KW-0472">Membrane</keyword>
<evidence type="ECO:0000259" key="2">
    <source>
        <dbReference type="Pfam" id="PF09922"/>
    </source>
</evidence>
<evidence type="ECO:0000313" key="4">
    <source>
        <dbReference type="EMBL" id="SUN76639.1"/>
    </source>
</evidence>
<feature type="domain" description="Cell wall-active antibiotics response LiaF-like C-terminal" evidence="2">
    <location>
        <begin position="113"/>
        <end position="227"/>
    </location>
</feature>
<dbReference type="EMBL" id="UHFR01000005">
    <property type="protein sequence ID" value="SUN76639.1"/>
    <property type="molecule type" value="Genomic_DNA"/>
</dbReference>
<evidence type="ECO:0000313" key="5">
    <source>
        <dbReference type="Proteomes" id="UP000254634"/>
    </source>
</evidence>
<dbReference type="AlphaFoldDB" id="A0A380KZB9"/>
<keyword evidence="1" id="KW-1133">Transmembrane helix</keyword>
<reference evidence="4" key="1">
    <citation type="submission" date="2018-06" db="EMBL/GenBank/DDBJ databases">
        <authorList>
            <consortium name="Pathogen Informatics"/>
            <person name="Doyle S."/>
        </authorList>
    </citation>
    <scope>NUCLEOTIDE SEQUENCE [LARGE SCALE GENOMIC DNA]</scope>
    <source>
        <strain evidence="4">NCTC13765</strain>
    </source>
</reference>
<accession>A0A380KZB9</accession>
<keyword evidence="1" id="KW-0812">Transmembrane</keyword>
<evidence type="ECO:0000259" key="3">
    <source>
        <dbReference type="Pfam" id="PF24661"/>
    </source>
</evidence>
<dbReference type="InterPro" id="IPR047793">
    <property type="entry name" value="LiaF_C"/>
</dbReference>
<evidence type="ECO:0000256" key="1">
    <source>
        <dbReference type="SAM" id="Phobius"/>
    </source>
</evidence>
<dbReference type="InterPro" id="IPR024425">
    <property type="entry name" value="LiaF-like_C"/>
</dbReference>
<keyword evidence="5" id="KW-1185">Reference proteome</keyword>
<dbReference type="OrthoDB" id="2351415at2"/>
<gene>
    <name evidence="4" type="ORF">NCTC13765_01136</name>
</gene>
<dbReference type="Pfam" id="PF24661">
    <property type="entry name" value="DUF7649"/>
    <property type="match status" value="1"/>
</dbReference>
<feature type="domain" description="DUF7649" evidence="3">
    <location>
        <begin position="1"/>
        <end position="83"/>
    </location>
</feature>
<dbReference type="Pfam" id="PF09922">
    <property type="entry name" value="LiaF-like_C"/>
    <property type="match status" value="1"/>
</dbReference>
<dbReference type="NCBIfam" id="NF040535">
    <property type="entry name" value="LiaF_C_term"/>
    <property type="match status" value="1"/>
</dbReference>
<proteinExistence type="predicted"/>
<organism evidence="4 5">
    <name type="scientific">Streptococcus massiliensis</name>
    <dbReference type="NCBI Taxonomy" id="313439"/>
    <lineage>
        <taxon>Bacteria</taxon>
        <taxon>Bacillati</taxon>
        <taxon>Bacillota</taxon>
        <taxon>Bacilli</taxon>
        <taxon>Lactobacillales</taxon>
        <taxon>Streptococcaceae</taxon>
        <taxon>Streptococcus</taxon>
    </lineage>
</organism>
<dbReference type="Proteomes" id="UP000254634">
    <property type="component" value="Unassembled WGS sequence"/>
</dbReference>
<name>A0A380KZB9_9STRE</name>